<dbReference type="GO" id="GO:0016798">
    <property type="term" value="F:hydrolase activity, acting on glycosyl bonds"/>
    <property type="evidence" value="ECO:0007669"/>
    <property type="project" value="UniProtKB-KW"/>
</dbReference>
<dbReference type="RefSeq" id="WP_311781036.1">
    <property type="nucleotide sequence ID" value="NZ_JALRMR010000022.1"/>
</dbReference>
<evidence type="ECO:0000259" key="2">
    <source>
        <dbReference type="Pfam" id="PF17678"/>
    </source>
</evidence>
<dbReference type="InterPro" id="IPR041371">
    <property type="entry name" value="GH92_N"/>
</dbReference>
<protein>
    <submittedName>
        <fullName evidence="3">GH92 family glycosyl hydrolase</fullName>
        <ecNumber evidence="3">3.2.1.-</ecNumber>
    </submittedName>
</protein>
<accession>A0AAW8REC3</accession>
<dbReference type="PANTHER" id="PTHR12143">
    <property type="entry name" value="PEPTIDE N-GLYCANASE PNGASE -RELATED"/>
    <property type="match status" value="1"/>
</dbReference>
<dbReference type="PANTHER" id="PTHR12143:SF43">
    <property type="entry name" value="PUTATIVE-RELATED"/>
    <property type="match status" value="1"/>
</dbReference>
<dbReference type="SUPFAM" id="SSF48208">
    <property type="entry name" value="Six-hairpin glycosidases"/>
    <property type="match status" value="1"/>
</dbReference>
<dbReference type="EC" id="3.2.1.-" evidence="3"/>
<name>A0AAW8REC3_CARDV</name>
<evidence type="ECO:0000313" key="3">
    <source>
        <dbReference type="EMBL" id="MDT1975377.1"/>
    </source>
</evidence>
<dbReference type="Pfam" id="PF17678">
    <property type="entry name" value="Glyco_hydro_92N"/>
    <property type="match status" value="1"/>
</dbReference>
<keyword evidence="3" id="KW-0326">Glycosidase</keyword>
<comment type="caution">
    <text evidence="3">The sequence shown here is derived from an EMBL/GenBank/DDBJ whole genome shotgun (WGS) entry which is preliminary data.</text>
</comment>
<dbReference type="GO" id="GO:0005975">
    <property type="term" value="P:carbohydrate metabolic process"/>
    <property type="evidence" value="ECO:0007669"/>
    <property type="project" value="InterPro"/>
</dbReference>
<dbReference type="GO" id="GO:0000224">
    <property type="term" value="F:peptide-N4-(N-acetyl-beta-glucosaminyl)asparagine amidase activity"/>
    <property type="evidence" value="ECO:0007669"/>
    <property type="project" value="TreeGrafter"/>
</dbReference>
<dbReference type="GO" id="GO:0030246">
    <property type="term" value="F:carbohydrate binding"/>
    <property type="evidence" value="ECO:0007669"/>
    <property type="project" value="InterPro"/>
</dbReference>
<keyword evidence="3" id="KW-0378">Hydrolase</keyword>
<dbReference type="Gene3D" id="1.20.1610.10">
    <property type="entry name" value="alpha-1,2-mannosidases domains"/>
    <property type="match status" value="1"/>
</dbReference>
<dbReference type="Gene3D" id="1.20.1050.60">
    <property type="entry name" value="alpha-1,2-mannosidase"/>
    <property type="match status" value="1"/>
</dbReference>
<dbReference type="AlphaFoldDB" id="A0AAW8REC3"/>
<feature type="domain" description="Glycosyl hydrolase family 92 N-terminal" evidence="2">
    <location>
        <begin position="6"/>
        <end position="232"/>
    </location>
</feature>
<proteinExistence type="predicted"/>
<gene>
    <name evidence="3" type="ORF">MX635_13290</name>
</gene>
<dbReference type="InterPro" id="IPR014718">
    <property type="entry name" value="GH-type_carb-bd"/>
</dbReference>
<feature type="domain" description="Glycosyl hydrolase family 92" evidence="1">
    <location>
        <begin position="238"/>
        <end position="712"/>
    </location>
</feature>
<dbReference type="GO" id="GO:0005829">
    <property type="term" value="C:cytosol"/>
    <property type="evidence" value="ECO:0007669"/>
    <property type="project" value="TreeGrafter"/>
</dbReference>
<dbReference type="InterPro" id="IPR008928">
    <property type="entry name" value="6-hairpin_glycosidase_sf"/>
</dbReference>
<dbReference type="Gene3D" id="2.70.98.10">
    <property type="match status" value="1"/>
</dbReference>
<dbReference type="InterPro" id="IPR005887">
    <property type="entry name" value="GH92_a_mannosidase_put"/>
</dbReference>
<dbReference type="InterPro" id="IPR050883">
    <property type="entry name" value="PNGase"/>
</dbReference>
<evidence type="ECO:0000313" key="4">
    <source>
        <dbReference type="Proteomes" id="UP001249945"/>
    </source>
</evidence>
<dbReference type="NCBIfam" id="TIGR01180">
    <property type="entry name" value="aman2_put"/>
    <property type="match status" value="1"/>
</dbReference>
<dbReference type="Pfam" id="PF07971">
    <property type="entry name" value="Glyco_hydro_92"/>
    <property type="match status" value="1"/>
</dbReference>
<dbReference type="Gene3D" id="3.30.2080.10">
    <property type="entry name" value="GH92 mannosidase domain"/>
    <property type="match status" value="1"/>
</dbReference>
<evidence type="ECO:0000259" key="1">
    <source>
        <dbReference type="Pfam" id="PF07971"/>
    </source>
</evidence>
<sequence length="733" mass="83065">MMLESIDTRQGTHNSHSFSNGNTLPYTSLPFGMNHYVPQTNHESSWFFNPLHRTFQGIRISHQPSPWMGDFAHILMTPVTGTYLKGDVFSYQSSYRPEEAIFQPHYLKIKQQRYQITTELTPTERGASLKLTYPQKDDPGFILQAPGKSSYQLDVENSTLTGFISNFSGCLDENFKLYFTMTFDASIDLAKTGYFNGDDFISATELNGQDQAFILRFLTLSNQQASIKLATSYISIEQAQLNYQRELAEHSFADLKTLAADRWTHYLSKIEIQSSNQEQVKTFYTCLYRMFLFPQKFYELTLDNQPIHYNTTTKKVANGILYTNNGFWDTYKTVYPLYSLIAPTEYQEILEGLLTSYRETGYLPKWLSPDERGLMPGTLVDAVIADAAVKGLVNQVQLEEFLSAMLHAATTQSKDPNYGRRGTTDYLKYGYVPLDHHESVNHTLDYAYSDFCISQVADLLGKTELAKTYRSNALNYQNLFDPASGLMRAKNTKGEFRPHFNDLNWGLDYAEGSAWQNSFAVYQDFAGLIKLYGSKEAFFKKITDLCNQPPEFDVLGYGFEIHEMSEMAAVDYGQLALSNQPSFHLPYLFNYVGQPASTQVVVKQLMTRLFNSGFDGFPGDEDNGSMSGWFVFSALGFYPVTPGSGEYVLGIPLFDSVKIHLPNGKALTIETDNNVPQANFVANLKVNQQDYRPLFLTHQTLLEGASLHFTLGLAPTYHDYSTKEVPFSISESN</sequence>
<dbReference type="Proteomes" id="UP001249945">
    <property type="component" value="Unassembled WGS sequence"/>
</dbReference>
<dbReference type="FunFam" id="3.30.2080.10:FF:000001">
    <property type="entry name" value="Alpha-1,2-mannosidase subfamily"/>
    <property type="match status" value="1"/>
</dbReference>
<dbReference type="EMBL" id="JALRMR010000022">
    <property type="protein sequence ID" value="MDT1975377.1"/>
    <property type="molecule type" value="Genomic_DNA"/>
</dbReference>
<dbReference type="GO" id="GO:0006516">
    <property type="term" value="P:glycoprotein catabolic process"/>
    <property type="evidence" value="ECO:0007669"/>
    <property type="project" value="TreeGrafter"/>
</dbReference>
<reference evidence="3" key="1">
    <citation type="submission" date="2022-04" db="EMBL/GenBank/DDBJ databases">
        <title>Draft genome sequences of lactic acid bacteria (LAB) strains involved in meat spoilage.</title>
        <authorList>
            <person name="Palevich N."/>
        </authorList>
    </citation>
    <scope>NUCLEOTIDE SEQUENCE</scope>
    <source>
        <strain evidence="3">9-14</strain>
    </source>
</reference>
<dbReference type="InterPro" id="IPR012939">
    <property type="entry name" value="Glyco_hydro_92"/>
</dbReference>
<organism evidence="3 4">
    <name type="scientific">Carnobacterium divergens</name>
    <name type="common">Lactobacillus divergens</name>
    <dbReference type="NCBI Taxonomy" id="2748"/>
    <lineage>
        <taxon>Bacteria</taxon>
        <taxon>Bacillati</taxon>
        <taxon>Bacillota</taxon>
        <taxon>Bacilli</taxon>
        <taxon>Lactobacillales</taxon>
        <taxon>Carnobacteriaceae</taxon>
        <taxon>Carnobacterium</taxon>
    </lineage>
</organism>